<dbReference type="InterPro" id="IPR024457">
    <property type="entry name" value="Putative_integrase_N"/>
</dbReference>
<organism evidence="4 5">
    <name type="scientific">Moraxella caviae</name>
    <dbReference type="NCBI Taxonomy" id="34060"/>
    <lineage>
        <taxon>Bacteria</taxon>
        <taxon>Pseudomonadati</taxon>
        <taxon>Pseudomonadota</taxon>
        <taxon>Gammaproteobacteria</taxon>
        <taxon>Moraxellales</taxon>
        <taxon>Moraxellaceae</taxon>
        <taxon>Moraxella</taxon>
    </lineage>
</organism>
<accession>A0A378RDY8</accession>
<reference evidence="4 5" key="1">
    <citation type="submission" date="2018-06" db="EMBL/GenBank/DDBJ databases">
        <authorList>
            <consortium name="Pathogen Informatics"/>
            <person name="Doyle S."/>
        </authorList>
    </citation>
    <scope>NUCLEOTIDE SEQUENCE [LARGE SCALE GENOMIC DNA]</scope>
    <source>
        <strain evidence="4 5">NCTC10293</strain>
    </source>
</reference>
<sequence>MQEILSDIALYRGLSMNKLEYQILQICKRNRDGSQATQSNRRRILAMCTKQLADAGFKVNKINISDLKGRHIDALLNRWRSDGISTGAIKNRLSALRWLAEKVGDEGLVKSNDVLGIEKRQYIKNEDKGVTLSDFDISQLDKNTQLSLRLQAAFGLRRSEALKFQISYALGGYNIQNAEKIRLKASWTKGGRYREVPIATDSQRQLLAEVASFCQANDWQSLIAPNLAYKEQLKCFEAQTSSIGLGNTHGLRHRYAQERYRRLSGMEPPVIAGQRRLTASEREIDHKARMCLTEELGHGRKQITSQYLGSWGR</sequence>
<dbReference type="Gene3D" id="1.10.443.10">
    <property type="entry name" value="Intergrase catalytic core"/>
    <property type="match status" value="1"/>
</dbReference>
<dbReference type="InterPro" id="IPR013762">
    <property type="entry name" value="Integrase-like_cat_sf"/>
</dbReference>
<dbReference type="AlphaFoldDB" id="A0A378RDY8"/>
<dbReference type="EMBL" id="UGQE01000005">
    <property type="protein sequence ID" value="STZ14961.1"/>
    <property type="molecule type" value="Genomic_DNA"/>
</dbReference>
<evidence type="ECO:0000256" key="1">
    <source>
        <dbReference type="ARBA" id="ARBA00023172"/>
    </source>
</evidence>
<evidence type="ECO:0000313" key="5">
    <source>
        <dbReference type="Proteomes" id="UP000255279"/>
    </source>
</evidence>
<evidence type="ECO:0000259" key="2">
    <source>
        <dbReference type="Pfam" id="PF12834"/>
    </source>
</evidence>
<feature type="domain" description="Putative integrase N-terminal" evidence="2">
    <location>
        <begin position="16"/>
        <end position="105"/>
    </location>
</feature>
<dbReference type="SUPFAM" id="SSF56349">
    <property type="entry name" value="DNA breaking-rejoining enzymes"/>
    <property type="match status" value="1"/>
</dbReference>
<evidence type="ECO:0000313" key="4">
    <source>
        <dbReference type="EMBL" id="STZ14961.1"/>
    </source>
</evidence>
<proteinExistence type="predicted"/>
<dbReference type="GO" id="GO:0015074">
    <property type="term" value="P:DNA integration"/>
    <property type="evidence" value="ECO:0007669"/>
    <property type="project" value="InterPro"/>
</dbReference>
<dbReference type="Proteomes" id="UP000255279">
    <property type="component" value="Unassembled WGS sequence"/>
</dbReference>
<dbReference type="InterPro" id="IPR011010">
    <property type="entry name" value="DNA_brk_join_enz"/>
</dbReference>
<dbReference type="GO" id="GO:0006310">
    <property type="term" value="P:DNA recombination"/>
    <property type="evidence" value="ECO:0007669"/>
    <property type="project" value="UniProtKB-KW"/>
</dbReference>
<name>A0A378RDY8_9GAMM</name>
<feature type="domain" description="Integrase catalytic" evidence="3">
    <location>
        <begin position="137"/>
        <end position="258"/>
    </location>
</feature>
<dbReference type="Pfam" id="PF12835">
    <property type="entry name" value="Integrase_1"/>
    <property type="match status" value="1"/>
</dbReference>
<gene>
    <name evidence="4" type="ORF">NCTC10293_02568</name>
</gene>
<dbReference type="GO" id="GO:0003677">
    <property type="term" value="F:DNA binding"/>
    <property type="evidence" value="ECO:0007669"/>
    <property type="project" value="InterPro"/>
</dbReference>
<evidence type="ECO:0000259" key="3">
    <source>
        <dbReference type="Pfam" id="PF12835"/>
    </source>
</evidence>
<protein>
    <submittedName>
        <fullName evidence="4">Site-specific recombinase XerD</fullName>
    </submittedName>
</protein>
<dbReference type="Pfam" id="PF12834">
    <property type="entry name" value="Phage_int_SAM_2"/>
    <property type="match status" value="1"/>
</dbReference>
<keyword evidence="1" id="KW-0233">DNA recombination</keyword>
<dbReference type="InterPro" id="IPR024456">
    <property type="entry name" value="Integrase_catalytic_putative"/>
</dbReference>